<evidence type="ECO:0000313" key="1">
    <source>
        <dbReference type="EMBL" id="AOS97567.1"/>
    </source>
</evidence>
<accession>A0A1C9W8R8</accession>
<evidence type="ECO:0000313" key="2">
    <source>
        <dbReference type="Proteomes" id="UP000095672"/>
    </source>
</evidence>
<name>A0A1C9W8R8_9GAMM</name>
<dbReference type="KEGG" id="micc:AUP74_02151"/>
<gene>
    <name evidence="1" type="ORF">AUP74_02151</name>
</gene>
<dbReference type="EMBL" id="CP014143">
    <property type="protein sequence ID" value="AOS97567.1"/>
    <property type="molecule type" value="Genomic_DNA"/>
</dbReference>
<keyword evidence="2" id="KW-1185">Reference proteome</keyword>
<dbReference type="Proteomes" id="UP000095672">
    <property type="component" value="Chromosome"/>
</dbReference>
<sequence length="127" mass="14169">MNTYLTYQKASLIAITVVYGDPAAMENDTTKLTQLRGQSVIDATHQLIREPERHCELMALALQQEQEAKRRLAANQKRGNRTDPESRERVVAYMKLDGSSASRSAALFEVSKIAAMRLHQGLSHSAI</sequence>
<reference evidence="2" key="1">
    <citation type="submission" date="2016-01" db="EMBL/GenBank/DDBJ databases">
        <title>Complete genome sequence of Microbulbifer sp. CCB-MM1, a halophile isolated from Matang Mangrove Forest, Perak.</title>
        <authorList>
            <person name="Moh T.H."/>
            <person name="Dinesh B."/>
            <person name="Lau N.-S."/>
            <person name="Go F."/>
            <person name="Alexander Chong S.-C."/>
        </authorList>
    </citation>
    <scope>NUCLEOTIDE SEQUENCE [LARGE SCALE GENOMIC DNA]</scope>
    <source>
        <strain evidence="2">CCB-MM1</strain>
    </source>
</reference>
<dbReference type="RefSeq" id="WP_069947553.1">
    <property type="nucleotide sequence ID" value="NZ_CP014143.1"/>
</dbReference>
<proteinExistence type="predicted"/>
<organism evidence="1 2">
    <name type="scientific">Microbulbifer aggregans</name>
    <dbReference type="NCBI Taxonomy" id="1769779"/>
    <lineage>
        <taxon>Bacteria</taxon>
        <taxon>Pseudomonadati</taxon>
        <taxon>Pseudomonadota</taxon>
        <taxon>Gammaproteobacteria</taxon>
        <taxon>Cellvibrionales</taxon>
        <taxon>Microbulbiferaceae</taxon>
        <taxon>Microbulbifer</taxon>
    </lineage>
</organism>
<dbReference type="AlphaFoldDB" id="A0A1C9W8R8"/>
<protein>
    <submittedName>
        <fullName evidence="1">Uncharacterized protein</fullName>
    </submittedName>
</protein>